<name>A0AAV6GUX9_9TELE</name>
<dbReference type="EMBL" id="JADWDJ010000008">
    <property type="protein sequence ID" value="KAG5277422.1"/>
    <property type="molecule type" value="Genomic_DNA"/>
</dbReference>
<dbReference type="Pfam" id="PF20499">
    <property type="entry name" value="DUF6729"/>
    <property type="match status" value="1"/>
</dbReference>
<gene>
    <name evidence="3" type="ORF">AALO_G00117420</name>
</gene>
<dbReference type="PANTHER" id="PTHR24401:SF29">
    <property type="entry name" value="SI:CH211-243P7.3-RELATED"/>
    <property type="match status" value="1"/>
</dbReference>
<keyword evidence="4" id="KW-1185">Reference proteome</keyword>
<sequence length="677" mass="75465">MGHRSQFPALLTYRYACDIRVLRMMRERTMGNSVTQLYKKLLEQHSEAWMQRDLQYLTACEPFTRLSAVRPPAFAEPPPLPALPKPKWLLAVYARDVLGRLHDVKAKITSIFGSVLKMDSTKKVTKKLAGAAAGTAAWCTNVGNEHGRVLVSVLTVGEGQALDAMAAGLMRRYREAGQAAPKILYVDRDCCSQHGPCRVKAMFSEWDGLQVRLDIWHFMRRFAAGVTTEAHPLYGVFMARLSTCIFEWDPEDVAALRRAKECELTTRVGHISEEAVTTRITQRELALHCRRRTRGVEETVRLIGSLISLFDSVSGKDTLGVPLLDHERIQNIWQEQEKHVGCIQDPEDFPLYMKTGTLKKRGVELCCYRCARGSTSLESFHLHLNRFIPGTSASDAHFQVYLLEGLMRWNDDRMEDAVKGASSIRSYGSALREAVDQLSRKVLGRCWDERYHTPGAYTGELLGMEYLYNQNGKTLTAVLQNPEEEDRLVEQVNDEDIQDEGFEEELTEDITVPVLYEDDPCRDLVENRPSQLMSSPQASPPQAPASPADLPSTSRDGGQHPATAPSVLPGTSEAALSDEAQGAVIGPDGIAGWDKVQDLAACLVGLCEASYLTELQVNQIIQLWTSLPEGDNERVDYQPRHQQRLTTGRFKAPTRSGVTPGVESVKRYLIGHPGGPS</sequence>
<evidence type="ECO:0000256" key="1">
    <source>
        <dbReference type="SAM" id="MobiDB-lite"/>
    </source>
</evidence>
<dbReference type="AlphaFoldDB" id="A0AAV6GUX9"/>
<reference evidence="3" key="1">
    <citation type="submission" date="2020-10" db="EMBL/GenBank/DDBJ databases">
        <title>Chromosome-scale genome assembly of the Allis shad, Alosa alosa.</title>
        <authorList>
            <person name="Margot Z."/>
            <person name="Christophe K."/>
            <person name="Cabau C."/>
            <person name="Louis A."/>
            <person name="Berthelot C."/>
            <person name="Parey E."/>
            <person name="Roest Crollius H."/>
            <person name="Montfort J."/>
            <person name="Robinson-Rechavi M."/>
            <person name="Bucao C."/>
            <person name="Bouchez O."/>
            <person name="Gislard M."/>
            <person name="Lluch J."/>
            <person name="Milhes M."/>
            <person name="Lampietro C."/>
            <person name="Lopez Roques C."/>
            <person name="Donnadieu C."/>
            <person name="Braasch I."/>
            <person name="Desvignes T."/>
            <person name="Postlethwait J."/>
            <person name="Bobe J."/>
            <person name="Guiguen Y."/>
        </authorList>
    </citation>
    <scope>NUCLEOTIDE SEQUENCE</scope>
    <source>
        <strain evidence="3">M-15738</strain>
        <tissue evidence="3">Blood</tissue>
    </source>
</reference>
<dbReference type="Proteomes" id="UP000823561">
    <property type="component" value="Chromosome 8"/>
</dbReference>
<proteinExistence type="predicted"/>
<comment type="caution">
    <text evidence="3">The sequence shown here is derived from an EMBL/GenBank/DDBJ whole genome shotgun (WGS) entry which is preliminary data.</text>
</comment>
<dbReference type="PANTHER" id="PTHR24401">
    <property type="entry name" value="SI:CH211-243P7.3-RELATED"/>
    <property type="match status" value="1"/>
</dbReference>
<accession>A0AAV6GUX9</accession>
<feature type="region of interest" description="Disordered" evidence="1">
    <location>
        <begin position="526"/>
        <end position="570"/>
    </location>
</feature>
<dbReference type="InterPro" id="IPR046616">
    <property type="entry name" value="DUF6729"/>
</dbReference>
<evidence type="ECO:0000313" key="3">
    <source>
        <dbReference type="EMBL" id="KAG5277422.1"/>
    </source>
</evidence>
<organism evidence="3 4">
    <name type="scientific">Alosa alosa</name>
    <name type="common">allis shad</name>
    <dbReference type="NCBI Taxonomy" id="278164"/>
    <lineage>
        <taxon>Eukaryota</taxon>
        <taxon>Metazoa</taxon>
        <taxon>Chordata</taxon>
        <taxon>Craniata</taxon>
        <taxon>Vertebrata</taxon>
        <taxon>Euteleostomi</taxon>
        <taxon>Actinopterygii</taxon>
        <taxon>Neopterygii</taxon>
        <taxon>Teleostei</taxon>
        <taxon>Clupei</taxon>
        <taxon>Clupeiformes</taxon>
        <taxon>Clupeoidei</taxon>
        <taxon>Clupeidae</taxon>
        <taxon>Alosa</taxon>
    </lineage>
</organism>
<evidence type="ECO:0000259" key="2">
    <source>
        <dbReference type="Pfam" id="PF20499"/>
    </source>
</evidence>
<feature type="domain" description="DUF6729" evidence="2">
    <location>
        <begin position="2"/>
        <end position="98"/>
    </location>
</feature>
<evidence type="ECO:0000313" key="4">
    <source>
        <dbReference type="Proteomes" id="UP000823561"/>
    </source>
</evidence>
<protein>
    <recommendedName>
        <fullName evidence="2">DUF6729 domain-containing protein</fullName>
    </recommendedName>
</protein>